<evidence type="ECO:0000313" key="4">
    <source>
        <dbReference type="EMBL" id="EDM98418.1"/>
    </source>
</evidence>
<dbReference type="Gene3D" id="2.60.420.10">
    <property type="entry name" value="Maltose phosphorylase, domain 3"/>
    <property type="match status" value="1"/>
</dbReference>
<dbReference type="InterPro" id="IPR012341">
    <property type="entry name" value="6hp_glycosidase-like_sf"/>
</dbReference>
<evidence type="ECO:0000256" key="1">
    <source>
        <dbReference type="SAM" id="SignalP"/>
    </source>
</evidence>
<dbReference type="CAZy" id="GH78">
    <property type="family name" value="Glycoside Hydrolase Family 78"/>
</dbReference>
<dbReference type="PROSITE" id="PS51257">
    <property type="entry name" value="PROKAR_LIPOPROTEIN"/>
    <property type="match status" value="1"/>
</dbReference>
<dbReference type="InterPro" id="IPR013737">
    <property type="entry name" value="Bac_rhamnosid_N"/>
</dbReference>
<protein>
    <submittedName>
        <fullName evidence="4">Alpha-L-rhamnosidase N-terminal domain protein</fullName>
    </submittedName>
</protein>
<dbReference type="eggNOG" id="COG3408">
    <property type="taxonomic scope" value="Bacteria"/>
</dbReference>
<dbReference type="CAZy" id="CBM67">
    <property type="family name" value="Carbohydrate-Binding Module Family 67"/>
</dbReference>
<organism evidence="4 5">
    <name type="scientific">Pseudoflavonifractor capillosus ATCC 29799</name>
    <dbReference type="NCBI Taxonomy" id="411467"/>
    <lineage>
        <taxon>Bacteria</taxon>
        <taxon>Bacillati</taxon>
        <taxon>Bacillota</taxon>
        <taxon>Clostridia</taxon>
        <taxon>Eubacteriales</taxon>
        <taxon>Oscillospiraceae</taxon>
        <taxon>Pseudoflavonifractor</taxon>
    </lineage>
</organism>
<name>A6NZR5_9FIRM</name>
<evidence type="ECO:0000313" key="5">
    <source>
        <dbReference type="Proteomes" id="UP000003639"/>
    </source>
</evidence>
<keyword evidence="5" id="KW-1185">Reference proteome</keyword>
<dbReference type="Gene3D" id="1.50.10.10">
    <property type="match status" value="1"/>
</dbReference>
<sequence length="804" mass="89359">MNIKLLTRTCSLLLCGVLLLPLLASCTGGRADVTSAASPDAANEVAPDQGTPDRSDLMYLDAIDEYKKTDWTAQWIWTEGCSEDSYVAFRKTFSLEKAVESATAYISAVDKYVLWVNGEMVVLDGSVKRGPTPYDSYYDTVEIPNLRQGENVIALLVAFNGRSGDGSIVPIITDEEGDEYPQAGLIFEMEVDGTVIATDQTWKAARHTAYKNRVTAGADYPNYTQSSMLAERNVYFDAREDLGEFYAPDYDDSTWENASLISKAGDLPFGSLYSAMIAPPAFGEIEAFANAADYVGKTLDEDTILVLDLPGNIQFTACFALEAPAGKKVTFYTDTYTDRQGLANFKDTYITAEGERYYENYPWRSGSKLIIEAEAGVTFTRLGYRRSGFNGTWAGSFSSSNDDLDQLWQEALNTITICMRDTYMDCPERERGPYMGDASNEIDAALYSYDQAGLDLTKKAILACVAWTTQSGAIPSRAPSVKPQEIPNQSLIFMTSAYHYWLHSGDTETMTAYCKAFLNYLQLFEMKDGLPVYRDGSWTWDDWGECIDRELLQAGVYYYAMNVTRQLAEELGITEGVEFLTERMDAMKAAYHDAYYTQAGFRSPESSYIDERANAMLALSGLAEERDYELITQVIMSTYEASPFMEKYVLEALCIMGRTDLALQRMLERYDPMLHDEYDTLWEQFNDDTGTVNHGWTAAPLYILSKYVAGIRATEAGFERYEIAPSGDLDHFTCSVWTPKGELKASLETADGARVLTVTAIDAEGTVVIPEQMGSSITVTGGDAAVDGNRVTFSQTGQYVITVR</sequence>
<dbReference type="GO" id="GO:0005975">
    <property type="term" value="P:carbohydrate metabolic process"/>
    <property type="evidence" value="ECO:0007669"/>
    <property type="project" value="InterPro"/>
</dbReference>
<dbReference type="PANTHER" id="PTHR34987">
    <property type="entry name" value="C, PUTATIVE (AFU_ORTHOLOGUE AFUA_3G02880)-RELATED"/>
    <property type="match status" value="1"/>
</dbReference>
<dbReference type="PANTHER" id="PTHR34987:SF4">
    <property type="entry name" value="ALPHA-L-RHAMNOSIDASE C-TERMINAL DOMAIN-CONTAINING PROTEIN"/>
    <property type="match status" value="1"/>
</dbReference>
<reference evidence="4 5" key="1">
    <citation type="submission" date="2007-04" db="EMBL/GenBank/DDBJ databases">
        <authorList>
            <person name="Fulton L."/>
            <person name="Clifton S."/>
            <person name="Fulton B."/>
            <person name="Xu J."/>
            <person name="Minx P."/>
            <person name="Pepin K.H."/>
            <person name="Johnson M."/>
            <person name="Thiruvilangam P."/>
            <person name="Bhonagiri V."/>
            <person name="Nash W.E."/>
            <person name="Mardis E.R."/>
            <person name="Wilson R.K."/>
        </authorList>
    </citation>
    <scope>NUCLEOTIDE SEQUENCE [LARGE SCALE GENOMIC DNA]</scope>
    <source>
        <strain evidence="4 5">ATCC 29799</strain>
    </source>
</reference>
<feature type="signal peptide" evidence="1">
    <location>
        <begin position="1"/>
        <end position="31"/>
    </location>
</feature>
<feature type="chain" id="PRO_5002700765" evidence="1">
    <location>
        <begin position="32"/>
        <end position="804"/>
    </location>
</feature>
<gene>
    <name evidence="4" type="ORF">BACCAP_03719</name>
</gene>
<dbReference type="SUPFAM" id="SSF48208">
    <property type="entry name" value="Six-hairpin glycosidases"/>
    <property type="match status" value="1"/>
</dbReference>
<dbReference type="EMBL" id="AAXG02000034">
    <property type="protein sequence ID" value="EDM98418.1"/>
    <property type="molecule type" value="Genomic_DNA"/>
</dbReference>
<dbReference type="STRING" id="411467.BACCAP_03719"/>
<dbReference type="Pfam" id="PF17389">
    <property type="entry name" value="Bac_rhamnosid6H"/>
    <property type="match status" value="1"/>
</dbReference>
<dbReference type="Gene3D" id="2.60.120.260">
    <property type="entry name" value="Galactose-binding domain-like"/>
    <property type="match status" value="1"/>
</dbReference>
<accession>A6NZR5</accession>
<dbReference type="Pfam" id="PF08531">
    <property type="entry name" value="Bac_rhamnosid_N"/>
    <property type="match status" value="1"/>
</dbReference>
<dbReference type="Proteomes" id="UP000003639">
    <property type="component" value="Unassembled WGS sequence"/>
</dbReference>
<feature type="domain" description="Bacterial alpha-L-rhamnosidase N-terminal" evidence="2">
    <location>
        <begin position="97"/>
        <end position="261"/>
    </location>
</feature>
<dbReference type="OrthoDB" id="9815108at2"/>
<feature type="domain" description="Alpha-L-rhamnosidase six-hairpin glycosidase" evidence="3">
    <location>
        <begin position="394"/>
        <end position="707"/>
    </location>
</feature>
<evidence type="ECO:0000259" key="2">
    <source>
        <dbReference type="Pfam" id="PF08531"/>
    </source>
</evidence>
<keyword evidence="1" id="KW-0732">Signal</keyword>
<reference evidence="4 5" key="2">
    <citation type="submission" date="2007-06" db="EMBL/GenBank/DDBJ databases">
        <title>Draft genome sequence of Pseudoflavonifractor capillosus ATCC 29799.</title>
        <authorList>
            <person name="Sudarsanam P."/>
            <person name="Ley R."/>
            <person name="Guruge J."/>
            <person name="Turnbaugh P.J."/>
            <person name="Mahowald M."/>
            <person name="Liep D."/>
            <person name="Gordon J."/>
        </authorList>
    </citation>
    <scope>NUCLEOTIDE SEQUENCE [LARGE SCALE GENOMIC DNA]</scope>
    <source>
        <strain evidence="4 5">ATCC 29799</strain>
    </source>
</reference>
<comment type="caution">
    <text evidence="4">The sequence shown here is derived from an EMBL/GenBank/DDBJ whole genome shotgun (WGS) entry which is preliminary data.</text>
</comment>
<proteinExistence type="predicted"/>
<dbReference type="InterPro" id="IPR035396">
    <property type="entry name" value="Bac_rhamnosid6H"/>
</dbReference>
<dbReference type="AlphaFoldDB" id="A6NZR5"/>
<dbReference type="InterPro" id="IPR008928">
    <property type="entry name" value="6-hairpin_glycosidase_sf"/>
</dbReference>
<evidence type="ECO:0000259" key="3">
    <source>
        <dbReference type="Pfam" id="PF17389"/>
    </source>
</evidence>